<organism evidence="2 3">
    <name type="scientific">Flavobacterium ginsengisoli</name>
    <dbReference type="NCBI Taxonomy" id="871694"/>
    <lineage>
        <taxon>Bacteria</taxon>
        <taxon>Pseudomonadati</taxon>
        <taxon>Bacteroidota</taxon>
        <taxon>Flavobacteriia</taxon>
        <taxon>Flavobacteriales</taxon>
        <taxon>Flavobacteriaceae</taxon>
        <taxon>Flavobacterium</taxon>
    </lineage>
</organism>
<dbReference type="RefSeq" id="WP_345160415.1">
    <property type="nucleotide sequence ID" value="NZ_BAABDT010000007.1"/>
</dbReference>
<accession>A0ABP7G2X0</accession>
<protein>
    <submittedName>
        <fullName evidence="2">PD-(D/E)XK nuclease family protein</fullName>
    </submittedName>
</protein>
<feature type="domain" description="PD-(D/E)XK endonuclease-like" evidence="1">
    <location>
        <begin position="652"/>
        <end position="917"/>
    </location>
</feature>
<sequence length="920" mass="106010">MVNTSFLQKIASVVIQDFAEKLSEITIILPNKRAKVFLIEALKKETSKTIIAPEITSIEDFVQDVASIRSVDSIELLFEFYEVYLSITEQKHQQSFELFANWAKTLLQDFNEIDRYLLDPSHVLSYLKDIEDIKRWGLEVDQKTKLLENYIDFWKLLPLYYESLYSHLLFKSIGYQGLIYREAVNNLNHFSNTIGKRTFIFAGFNALNAAEEKIVQHLLALDQARIYWDADQAFLNDPYHDAGLFLRRFKESWKHYKSNIFEWIVDDFSQSKNIQVIGTPKTIGQAKLAGSIIENLIDQNPEASLDKVAVVLGEENLLVPVLYSLPSSVGALNITMGYSGKNNPSQIFVAKLFKMHTNALSRKGGSYVFYYKDVLDILTHPLVEPYANAHRLVRIIKENNYTFITHQKILELHPEPSSFFDLLFEKWINGSVAVLKNISALLIAIKDHFSNDNEEEKIAKAFVYGVFKVINKLINYYSKHHHIDNIDTLHSIYKQIIDLAEVSFEGEPLRGLQIMGVLESRVLDFETVIITSMNEGKFPAGKSQNSFIPYDVKRELGLPTFKEKDAIYTYHFYHLLQRAKNIYLIYNTENDGLDAGERSRFITQLEVEKKSQHNITFDIYNPDLPNTAYEPISVPKSDLVMERLKEIAVNGFSPSALTSYIRNPIEFYFQKILRIREVEEVEENIALNTLGTIIHETLKALYEPFIGKFISENDLSNCFKLLDDEVLKQFKLVYKEGEIKKGRNLLAFEVAKRNVSNFLKMELESVKNNEAIQIVALEQTFEREFVHPKLPFPVLIKGNVDRIERRDGKIRIIDYKTGKVEKASVVLKTWNGLTQEIKNDKIIQVLAYAFMFEKEAGGLPIEVGIISFKNLKSGFLPFGFKEEKDLDVIVTPQILNSYLEEIANLLAEIFDINIPFEEKI</sequence>
<evidence type="ECO:0000313" key="2">
    <source>
        <dbReference type="EMBL" id="GAA3752995.1"/>
    </source>
</evidence>
<proteinExistence type="predicted"/>
<gene>
    <name evidence="2" type="ORF">GCM10022422_43340</name>
</gene>
<evidence type="ECO:0000313" key="3">
    <source>
        <dbReference type="Proteomes" id="UP001501367"/>
    </source>
</evidence>
<dbReference type="InterPro" id="IPR011335">
    <property type="entry name" value="Restrct_endonuc-II-like"/>
</dbReference>
<dbReference type="Gene3D" id="3.90.320.10">
    <property type="match status" value="1"/>
</dbReference>
<dbReference type="SUPFAM" id="SSF52980">
    <property type="entry name" value="Restriction endonuclease-like"/>
    <property type="match status" value="1"/>
</dbReference>
<evidence type="ECO:0000259" key="1">
    <source>
        <dbReference type="Pfam" id="PF12705"/>
    </source>
</evidence>
<dbReference type="SUPFAM" id="SSF52540">
    <property type="entry name" value="P-loop containing nucleoside triphosphate hydrolases"/>
    <property type="match status" value="1"/>
</dbReference>
<dbReference type="Pfam" id="PF12705">
    <property type="entry name" value="PDDEXK_1"/>
    <property type="match status" value="1"/>
</dbReference>
<keyword evidence="3" id="KW-1185">Reference proteome</keyword>
<dbReference type="InterPro" id="IPR038726">
    <property type="entry name" value="PDDEXK_AddAB-type"/>
</dbReference>
<dbReference type="InterPro" id="IPR011604">
    <property type="entry name" value="PDDEXK-like_dom_sf"/>
</dbReference>
<comment type="caution">
    <text evidence="2">The sequence shown here is derived from an EMBL/GenBank/DDBJ whole genome shotgun (WGS) entry which is preliminary data.</text>
</comment>
<name>A0ABP7G2X0_9FLAO</name>
<dbReference type="Proteomes" id="UP001501367">
    <property type="component" value="Unassembled WGS sequence"/>
</dbReference>
<reference evidence="3" key="1">
    <citation type="journal article" date="2019" name="Int. J. Syst. Evol. Microbiol.">
        <title>The Global Catalogue of Microorganisms (GCM) 10K type strain sequencing project: providing services to taxonomists for standard genome sequencing and annotation.</title>
        <authorList>
            <consortium name="The Broad Institute Genomics Platform"/>
            <consortium name="The Broad Institute Genome Sequencing Center for Infectious Disease"/>
            <person name="Wu L."/>
            <person name="Ma J."/>
        </authorList>
    </citation>
    <scope>NUCLEOTIDE SEQUENCE [LARGE SCALE GENOMIC DNA]</scope>
    <source>
        <strain evidence="3">JCM 17336</strain>
    </source>
</reference>
<dbReference type="InterPro" id="IPR027417">
    <property type="entry name" value="P-loop_NTPase"/>
</dbReference>
<dbReference type="EMBL" id="BAABDT010000007">
    <property type="protein sequence ID" value="GAA3752995.1"/>
    <property type="molecule type" value="Genomic_DNA"/>
</dbReference>